<reference evidence="4 5" key="1">
    <citation type="submission" date="2016-11" db="EMBL/GenBank/DDBJ databases">
        <title>Paenibacillus species isolates.</title>
        <authorList>
            <person name="Beno S.M."/>
        </authorList>
    </citation>
    <scope>NUCLEOTIDE SEQUENCE [LARGE SCALE GENOMIC DNA]</scope>
    <source>
        <strain evidence="4 5">FSL R5-0378</strain>
    </source>
</reference>
<feature type="compositionally biased region" description="Polar residues" evidence="1">
    <location>
        <begin position="134"/>
        <end position="144"/>
    </location>
</feature>
<dbReference type="Pfam" id="PF14285">
    <property type="entry name" value="DUF4367"/>
    <property type="match status" value="1"/>
</dbReference>
<comment type="caution">
    <text evidence="4">The sequence shown here is derived from an EMBL/GenBank/DDBJ whole genome shotgun (WGS) entry which is preliminary data.</text>
</comment>
<evidence type="ECO:0000256" key="2">
    <source>
        <dbReference type="SAM" id="Phobius"/>
    </source>
</evidence>
<keyword evidence="2" id="KW-0472">Membrane</keyword>
<name>A0A1R1EPV9_9BACL</name>
<feature type="domain" description="DUF4367" evidence="3">
    <location>
        <begin position="177"/>
        <end position="267"/>
    </location>
</feature>
<evidence type="ECO:0000256" key="1">
    <source>
        <dbReference type="SAM" id="MobiDB-lite"/>
    </source>
</evidence>
<evidence type="ECO:0000259" key="3">
    <source>
        <dbReference type="Pfam" id="PF14285"/>
    </source>
</evidence>
<proteinExistence type="predicted"/>
<protein>
    <recommendedName>
        <fullName evidence="3">DUF4367 domain-containing protein</fullName>
    </recommendedName>
</protein>
<dbReference type="InterPro" id="IPR025377">
    <property type="entry name" value="DUF4367"/>
</dbReference>
<keyword evidence="2" id="KW-0812">Transmembrane</keyword>
<dbReference type="Proteomes" id="UP000187172">
    <property type="component" value="Unassembled WGS sequence"/>
</dbReference>
<evidence type="ECO:0000313" key="4">
    <source>
        <dbReference type="EMBL" id="OMF53819.1"/>
    </source>
</evidence>
<dbReference type="STRING" id="297318.BK138_18560"/>
<gene>
    <name evidence="4" type="ORF">BK138_18560</name>
</gene>
<dbReference type="EMBL" id="MRTP01000004">
    <property type="protein sequence ID" value="OMF53819.1"/>
    <property type="molecule type" value="Genomic_DNA"/>
</dbReference>
<evidence type="ECO:0000313" key="5">
    <source>
        <dbReference type="Proteomes" id="UP000187172"/>
    </source>
</evidence>
<keyword evidence="2" id="KW-1133">Transmembrane helix</keyword>
<dbReference type="AlphaFoldDB" id="A0A1R1EPV9"/>
<dbReference type="RefSeq" id="WP_076171636.1">
    <property type="nucleotide sequence ID" value="NZ_MRTP01000004.1"/>
</dbReference>
<accession>A0A1R1EPV9</accession>
<sequence length="270" mass="30039">MKSEKFEDWFDSAFEKAASSTSLTSEDSKKASWNKVQARLNEVNRSRRRNRHLQLGGVVAASFVAGAVIFSSTAVTKAISPLLDSIVDWGDGVKNVVFFQDDQSDTGGIAKTPPPPNYLDGEPEPPLGDGKIISSEQGVPTTRPLSEVQKELSFTIPDFSGRIPERYHFKQSTVIAKDLETKKYNEITMLYTGPKEDDNLFITVSRILPNSGTGYFTNGEPVKIKLKNGYEAYYTESNMNSLIMKYNKVQLIIMTKASKEEILNLVEPLP</sequence>
<feature type="transmembrane region" description="Helical" evidence="2">
    <location>
        <begin position="55"/>
        <end position="75"/>
    </location>
</feature>
<organism evidence="4 5">
    <name type="scientific">Paenibacillus rhizosphaerae</name>
    <dbReference type="NCBI Taxonomy" id="297318"/>
    <lineage>
        <taxon>Bacteria</taxon>
        <taxon>Bacillati</taxon>
        <taxon>Bacillota</taxon>
        <taxon>Bacilli</taxon>
        <taxon>Bacillales</taxon>
        <taxon>Paenibacillaceae</taxon>
        <taxon>Paenibacillus</taxon>
    </lineage>
</organism>
<keyword evidence="5" id="KW-1185">Reference proteome</keyword>
<feature type="region of interest" description="Disordered" evidence="1">
    <location>
        <begin position="104"/>
        <end position="144"/>
    </location>
</feature>